<dbReference type="PANTHER" id="PTHR46599:SF6">
    <property type="entry name" value="DUAL SPECIFICITY PHOSPHATASE 26"/>
    <property type="match status" value="1"/>
</dbReference>
<sequence>MIDLSKPEKCGINLLHWQRHCWNVQIHTGKPSSGTCKKHQGMGVVLDMTKGLKGHNVTCDNFLTSYLLGVQLRKKNLTLVGTVKKNSPELPRELLLLQGREVNSSRFTFSEDCTIVSYMPKKNKNVLVLSTMHNDTRVSDGKGRKPDIILHYTNTKGGVNDLDKMTSTYSCQKMTHTTLTFFGQKHIQHGMQDGCISVDYSLRSLCYISSSAIRNDETPRTLPRIAAAKSTVERLRKEAEQPSTSASTDTDRSGKESARCQLSVLRDNKTSVRCQKCQKYICKHHIQSYCNLCAKEI</sequence>
<evidence type="ECO:0000313" key="3">
    <source>
        <dbReference type="EMBL" id="KRZ18282.1"/>
    </source>
</evidence>
<dbReference type="Pfam" id="PF13843">
    <property type="entry name" value="DDE_Tnp_1_7"/>
    <property type="match status" value="1"/>
</dbReference>
<dbReference type="OrthoDB" id="8191541at2759"/>
<dbReference type="EMBL" id="JYDP01000003">
    <property type="protein sequence ID" value="KRZ18282.1"/>
    <property type="molecule type" value="Genomic_DNA"/>
</dbReference>
<proteinExistence type="predicted"/>
<feature type="domain" description="PiggyBac transposable element-derived protein" evidence="2">
    <location>
        <begin position="21"/>
        <end position="175"/>
    </location>
</feature>
<protein>
    <submittedName>
        <fullName evidence="3">PiggyBac transposable element-derived protein 4</fullName>
    </submittedName>
</protein>
<gene>
    <name evidence="3" type="primary">PGBD4</name>
    <name evidence="3" type="ORF">T11_5576</name>
</gene>
<accession>A0A0V1I607</accession>
<dbReference type="Proteomes" id="UP000055024">
    <property type="component" value="Unassembled WGS sequence"/>
</dbReference>
<evidence type="ECO:0000256" key="1">
    <source>
        <dbReference type="SAM" id="MobiDB-lite"/>
    </source>
</evidence>
<keyword evidence="4" id="KW-1185">Reference proteome</keyword>
<name>A0A0V1I607_9BILA</name>
<reference evidence="3 4" key="1">
    <citation type="submission" date="2015-01" db="EMBL/GenBank/DDBJ databases">
        <title>Evolution of Trichinella species and genotypes.</title>
        <authorList>
            <person name="Korhonen P.K."/>
            <person name="Edoardo P."/>
            <person name="Giuseppe L.R."/>
            <person name="Gasser R.B."/>
        </authorList>
    </citation>
    <scope>NUCLEOTIDE SEQUENCE [LARGE SCALE GENOMIC DNA]</scope>
    <source>
        <strain evidence="3">ISS1029</strain>
    </source>
</reference>
<comment type="caution">
    <text evidence="3">The sequence shown here is derived from an EMBL/GenBank/DDBJ whole genome shotgun (WGS) entry which is preliminary data.</text>
</comment>
<organism evidence="3 4">
    <name type="scientific">Trichinella zimbabwensis</name>
    <dbReference type="NCBI Taxonomy" id="268475"/>
    <lineage>
        <taxon>Eukaryota</taxon>
        <taxon>Metazoa</taxon>
        <taxon>Ecdysozoa</taxon>
        <taxon>Nematoda</taxon>
        <taxon>Enoplea</taxon>
        <taxon>Dorylaimia</taxon>
        <taxon>Trichinellida</taxon>
        <taxon>Trichinellidae</taxon>
        <taxon>Trichinella</taxon>
    </lineage>
</organism>
<dbReference type="InterPro" id="IPR029526">
    <property type="entry name" value="PGBD"/>
</dbReference>
<dbReference type="PANTHER" id="PTHR46599">
    <property type="entry name" value="PIGGYBAC TRANSPOSABLE ELEMENT-DERIVED PROTEIN 4"/>
    <property type="match status" value="1"/>
</dbReference>
<dbReference type="STRING" id="268475.A0A0V1I607"/>
<dbReference type="AlphaFoldDB" id="A0A0V1I607"/>
<evidence type="ECO:0000313" key="4">
    <source>
        <dbReference type="Proteomes" id="UP000055024"/>
    </source>
</evidence>
<feature type="region of interest" description="Disordered" evidence="1">
    <location>
        <begin position="233"/>
        <end position="254"/>
    </location>
</feature>
<evidence type="ECO:0000259" key="2">
    <source>
        <dbReference type="Pfam" id="PF13843"/>
    </source>
</evidence>